<dbReference type="VEuPathDB" id="VectorBase:AALFPA_046595"/>
<protein>
    <submittedName>
        <fullName evidence="4">Putative secreted protein</fullName>
    </submittedName>
</protein>
<dbReference type="SUPFAM" id="SSF50249">
    <property type="entry name" value="Nucleic acid-binding proteins"/>
    <property type="match status" value="1"/>
</dbReference>
<evidence type="ECO:0000256" key="1">
    <source>
        <dbReference type="ARBA" id="ARBA00004123"/>
    </source>
</evidence>
<dbReference type="GO" id="GO:0006289">
    <property type="term" value="P:nucleotide-excision repair"/>
    <property type="evidence" value="ECO:0007669"/>
    <property type="project" value="TreeGrafter"/>
</dbReference>
<dbReference type="CDD" id="cd04479">
    <property type="entry name" value="RPA3"/>
    <property type="match status" value="1"/>
</dbReference>
<dbReference type="GO" id="GO:0006298">
    <property type="term" value="P:mismatch repair"/>
    <property type="evidence" value="ECO:0007669"/>
    <property type="project" value="TreeGrafter"/>
</dbReference>
<dbReference type="GO" id="GO:0005662">
    <property type="term" value="C:DNA replication factor A complex"/>
    <property type="evidence" value="ECO:0007669"/>
    <property type="project" value="TreeGrafter"/>
</dbReference>
<organism evidence="4">
    <name type="scientific">Aedes albopictus</name>
    <name type="common">Asian tiger mosquito</name>
    <name type="synonym">Stegomyia albopicta</name>
    <dbReference type="NCBI Taxonomy" id="7160"/>
    <lineage>
        <taxon>Eukaryota</taxon>
        <taxon>Metazoa</taxon>
        <taxon>Ecdysozoa</taxon>
        <taxon>Arthropoda</taxon>
        <taxon>Hexapoda</taxon>
        <taxon>Insecta</taxon>
        <taxon>Pterygota</taxon>
        <taxon>Neoptera</taxon>
        <taxon>Endopterygota</taxon>
        <taxon>Diptera</taxon>
        <taxon>Nematocera</taxon>
        <taxon>Culicoidea</taxon>
        <taxon>Culicidae</taxon>
        <taxon>Culicinae</taxon>
        <taxon>Aedini</taxon>
        <taxon>Aedes</taxon>
        <taxon>Stegomyia</taxon>
    </lineage>
</organism>
<name>A0A023EF39_AEDAL</name>
<dbReference type="VEuPathDB" id="VectorBase:AALF014821"/>
<dbReference type="GO" id="GO:0000724">
    <property type="term" value="P:double-strand break repair via homologous recombination"/>
    <property type="evidence" value="ECO:0007669"/>
    <property type="project" value="TreeGrafter"/>
</dbReference>
<dbReference type="EMBL" id="GAPW01006188">
    <property type="protein sequence ID" value="JAC07410.1"/>
    <property type="molecule type" value="mRNA"/>
</dbReference>
<evidence type="ECO:0000313" key="4">
    <source>
        <dbReference type="EMBL" id="JAC07410.1"/>
    </source>
</evidence>
<dbReference type="PANTHER" id="PTHR15114:SF1">
    <property type="entry name" value="REPLICATION PROTEIN A 14 KDA SUBUNIT"/>
    <property type="match status" value="1"/>
</dbReference>
<evidence type="ECO:0000256" key="2">
    <source>
        <dbReference type="ARBA" id="ARBA00009761"/>
    </source>
</evidence>
<dbReference type="GO" id="GO:0003697">
    <property type="term" value="F:single-stranded DNA binding"/>
    <property type="evidence" value="ECO:0007669"/>
    <property type="project" value="TreeGrafter"/>
</dbReference>
<keyword evidence="3" id="KW-0539">Nucleus</keyword>
<dbReference type="AlphaFoldDB" id="A0A023EF39"/>
<dbReference type="InterPro" id="IPR012340">
    <property type="entry name" value="NA-bd_OB-fold"/>
</dbReference>
<dbReference type="Gene3D" id="2.40.50.140">
    <property type="entry name" value="Nucleic acid-binding proteins"/>
    <property type="match status" value="1"/>
</dbReference>
<dbReference type="GO" id="GO:0035861">
    <property type="term" value="C:site of double-strand break"/>
    <property type="evidence" value="ECO:0007669"/>
    <property type="project" value="TreeGrafter"/>
</dbReference>
<sequence length="115" mass="12815">MEFEPRSIVNGSLLKRHSGQPVSIHLFVERADKDGRSFTGKSTDGMPIQVMLSDPLSDMVHGWVEVIGMAGSNDSVRCKEIITYSGNKEQEEFDAGAHNMLCTFLANCRDMYRMG</sequence>
<dbReference type="VEuPathDB" id="VectorBase:AALC636_019370"/>
<dbReference type="GO" id="GO:0006260">
    <property type="term" value="P:DNA replication"/>
    <property type="evidence" value="ECO:0007669"/>
    <property type="project" value="InterPro"/>
</dbReference>
<comment type="subcellular location">
    <subcellularLocation>
        <location evidence="1">Nucleus</location>
    </subcellularLocation>
</comment>
<reference evidence="4" key="1">
    <citation type="journal article" date="2014" name="PLoS Negl. Trop. Dis.">
        <title>Identification and characterization of seminal fluid proteins in the Asian tiger mosquito, Aedes albopictus.</title>
        <authorList>
            <person name="Boes K.E."/>
            <person name="Ribeiro J.M."/>
            <person name="Wong A."/>
            <person name="Harrington L.C."/>
            <person name="Wolfner M.F."/>
            <person name="Sirot L.K."/>
        </authorList>
    </citation>
    <scope>NUCLEOTIDE SEQUENCE</scope>
    <source>
        <tissue evidence="4">Reproductive organs</tissue>
    </source>
</reference>
<proteinExistence type="evidence at transcript level"/>
<dbReference type="PANTHER" id="PTHR15114">
    <property type="entry name" value="REPLICATION PROTEIN A3"/>
    <property type="match status" value="1"/>
</dbReference>
<dbReference type="Pfam" id="PF08661">
    <property type="entry name" value="Rep_fac-A_3"/>
    <property type="match status" value="1"/>
</dbReference>
<dbReference type="GO" id="GO:0003684">
    <property type="term" value="F:damaged DNA binding"/>
    <property type="evidence" value="ECO:0007669"/>
    <property type="project" value="TreeGrafter"/>
</dbReference>
<dbReference type="GO" id="GO:0006284">
    <property type="term" value="P:base-excision repair"/>
    <property type="evidence" value="ECO:0007669"/>
    <property type="project" value="TreeGrafter"/>
</dbReference>
<dbReference type="InterPro" id="IPR013970">
    <property type="entry name" value="Rfa2"/>
</dbReference>
<accession>A0A023EF39</accession>
<evidence type="ECO:0000256" key="3">
    <source>
        <dbReference type="ARBA" id="ARBA00023242"/>
    </source>
</evidence>
<comment type="similarity">
    <text evidence="2">Belongs to the replication factor A protein 3 family.</text>
</comment>